<reference evidence="4" key="1">
    <citation type="submission" date="2022-03" db="EMBL/GenBank/DDBJ databases">
        <title>Identification of a novel bacterium isolated from mangrove sediments.</title>
        <authorList>
            <person name="Pan X."/>
        </authorList>
    </citation>
    <scope>NUCLEOTIDE SEQUENCE</scope>
    <source>
        <strain evidence="4">B2580</strain>
    </source>
</reference>
<dbReference type="EMBL" id="JALHLE010000043">
    <property type="protein sequence ID" value="MCJ2180803.1"/>
    <property type="molecule type" value="Genomic_DNA"/>
</dbReference>
<feature type="region of interest" description="Disordered" evidence="3">
    <location>
        <begin position="1"/>
        <end position="47"/>
    </location>
</feature>
<evidence type="ECO:0000256" key="3">
    <source>
        <dbReference type="SAM" id="MobiDB-lite"/>
    </source>
</evidence>
<keyword evidence="4" id="KW-0449">Lipoprotein</keyword>
<name>A0ABT0B727_9SPHN</name>
<keyword evidence="2" id="KW-0732">Signal</keyword>
<dbReference type="RefSeq" id="WP_243996250.1">
    <property type="nucleotide sequence ID" value="NZ_JALHLE010000043.1"/>
</dbReference>
<dbReference type="Proteomes" id="UP001162880">
    <property type="component" value="Unassembled WGS sequence"/>
</dbReference>
<proteinExistence type="inferred from homology"/>
<feature type="compositionally biased region" description="Low complexity" evidence="3">
    <location>
        <begin position="1"/>
        <end position="46"/>
    </location>
</feature>
<protein>
    <submittedName>
        <fullName evidence="4">VacJ family lipoprotein</fullName>
    </submittedName>
</protein>
<feature type="region of interest" description="Disordered" evidence="3">
    <location>
        <begin position="269"/>
        <end position="298"/>
    </location>
</feature>
<comment type="similarity">
    <text evidence="1">Belongs to the MlaA family.</text>
</comment>
<evidence type="ECO:0000256" key="1">
    <source>
        <dbReference type="ARBA" id="ARBA00010634"/>
    </source>
</evidence>
<gene>
    <name evidence="4" type="ORF">MTR64_19705</name>
</gene>
<keyword evidence="5" id="KW-1185">Reference proteome</keyword>
<comment type="caution">
    <text evidence="4">The sequence shown here is derived from an EMBL/GenBank/DDBJ whole genome shotgun (WGS) entry which is preliminary data.</text>
</comment>
<dbReference type="PRINTS" id="PR01805">
    <property type="entry name" value="VACJLIPOPROT"/>
</dbReference>
<dbReference type="PANTHER" id="PTHR30035:SF3">
    <property type="entry name" value="INTERMEMBRANE PHOSPHOLIPID TRANSPORT SYSTEM LIPOPROTEIN MLAA"/>
    <property type="match status" value="1"/>
</dbReference>
<dbReference type="Pfam" id="PF04333">
    <property type="entry name" value="MlaA"/>
    <property type="match status" value="1"/>
</dbReference>
<dbReference type="InterPro" id="IPR007428">
    <property type="entry name" value="MlaA"/>
</dbReference>
<evidence type="ECO:0000313" key="5">
    <source>
        <dbReference type="Proteomes" id="UP001162880"/>
    </source>
</evidence>
<accession>A0ABT0B727</accession>
<sequence length="298" mass="31500">MVAAAPAALDDLPATAPASATANPDNAAEPAPSASEADSASAANESQAPAIVVTGHPPSPADPVEQFNAVSFQAVQAVDSAVVGPIAHTYKVTIPEPVRDGVHNALNNLDEPIVFLNFLLQLKPGKAIETLGRFAINTTLGVGGLFDVAKKKPFNLPRRSNGLADTLGYYGVGPGPYLFLPVIGSTTVRDLIARPFDLLILPTIAPKPFSDPKVALGKGILSALDEREQDDEKLARIHGAADPYYVQREEYLARRRAEIDVLKGKRKSIYDPPYYELPPLPAKDGSATDANAAEPTLP</sequence>
<dbReference type="PANTHER" id="PTHR30035">
    <property type="entry name" value="LIPOPROTEIN VACJ-RELATED"/>
    <property type="match status" value="1"/>
</dbReference>
<evidence type="ECO:0000256" key="2">
    <source>
        <dbReference type="ARBA" id="ARBA00022729"/>
    </source>
</evidence>
<evidence type="ECO:0000313" key="4">
    <source>
        <dbReference type="EMBL" id="MCJ2180803.1"/>
    </source>
</evidence>
<organism evidence="4 5">
    <name type="scientific">Novosphingobium album</name>
    <name type="common">ex Hu et al. 2023</name>
    <dbReference type="NCBI Taxonomy" id="2930093"/>
    <lineage>
        <taxon>Bacteria</taxon>
        <taxon>Pseudomonadati</taxon>
        <taxon>Pseudomonadota</taxon>
        <taxon>Alphaproteobacteria</taxon>
        <taxon>Sphingomonadales</taxon>
        <taxon>Sphingomonadaceae</taxon>
        <taxon>Novosphingobium</taxon>
    </lineage>
</organism>